<dbReference type="SUPFAM" id="SSF47384">
    <property type="entry name" value="Homodimeric domain of signal transducing histidine kinase"/>
    <property type="match status" value="1"/>
</dbReference>
<dbReference type="FunFam" id="3.30.565.10:FF:000006">
    <property type="entry name" value="Sensor histidine kinase WalK"/>
    <property type="match status" value="1"/>
</dbReference>
<dbReference type="PROSITE" id="PS50109">
    <property type="entry name" value="HIS_KIN"/>
    <property type="match status" value="1"/>
</dbReference>
<evidence type="ECO:0000256" key="3">
    <source>
        <dbReference type="ARBA" id="ARBA00022553"/>
    </source>
</evidence>
<dbReference type="Gene3D" id="3.30.565.10">
    <property type="entry name" value="Histidine kinase-like ATPase, C-terminal domain"/>
    <property type="match status" value="1"/>
</dbReference>
<evidence type="ECO:0000259" key="8">
    <source>
        <dbReference type="PROSITE" id="PS50109"/>
    </source>
</evidence>
<dbReference type="GO" id="GO:0000156">
    <property type="term" value="F:phosphorelay response regulator activity"/>
    <property type="evidence" value="ECO:0007669"/>
    <property type="project" value="TreeGrafter"/>
</dbReference>
<keyword evidence="4" id="KW-0808">Transferase</keyword>
<dbReference type="PANTHER" id="PTHR42878">
    <property type="entry name" value="TWO-COMPONENT HISTIDINE KINASE"/>
    <property type="match status" value="1"/>
</dbReference>
<dbReference type="PANTHER" id="PTHR42878:SF15">
    <property type="entry name" value="BACTERIOPHYTOCHROME"/>
    <property type="match status" value="1"/>
</dbReference>
<dbReference type="EC" id="2.7.13.3" evidence="2"/>
<keyword evidence="7" id="KW-0812">Transmembrane</keyword>
<dbReference type="EMBL" id="JAAAWP010000007">
    <property type="protein sequence ID" value="NDW22241.1"/>
    <property type="molecule type" value="Genomic_DNA"/>
</dbReference>
<dbReference type="InterPro" id="IPR005467">
    <property type="entry name" value="His_kinase_dom"/>
</dbReference>
<keyword evidence="5 9" id="KW-0418">Kinase</keyword>
<dbReference type="CDD" id="cd19410">
    <property type="entry name" value="HK9-like_sensor"/>
    <property type="match status" value="1"/>
</dbReference>
<dbReference type="GO" id="GO:0000155">
    <property type="term" value="F:phosphorelay sensor kinase activity"/>
    <property type="evidence" value="ECO:0007669"/>
    <property type="project" value="InterPro"/>
</dbReference>
<dbReference type="GO" id="GO:0007234">
    <property type="term" value="P:osmosensory signaling via phosphorelay pathway"/>
    <property type="evidence" value="ECO:0007669"/>
    <property type="project" value="TreeGrafter"/>
</dbReference>
<reference evidence="9 10" key="1">
    <citation type="submission" date="2020-01" db="EMBL/GenBank/DDBJ databases">
        <title>Genomes of bacteria type strains.</title>
        <authorList>
            <person name="Chen J."/>
            <person name="Zhu S."/>
            <person name="Yang J."/>
        </authorList>
    </citation>
    <scope>NUCLEOTIDE SEQUENCE [LARGE SCALE GENOMIC DNA]</scope>
    <source>
        <strain evidence="9 10">LMG 22958</strain>
    </source>
</reference>
<dbReference type="InterPro" id="IPR050351">
    <property type="entry name" value="BphY/WalK/GraS-like"/>
</dbReference>
<evidence type="ECO:0000313" key="10">
    <source>
        <dbReference type="Proteomes" id="UP000478837"/>
    </source>
</evidence>
<evidence type="ECO:0000256" key="1">
    <source>
        <dbReference type="ARBA" id="ARBA00000085"/>
    </source>
</evidence>
<dbReference type="InterPro" id="IPR036890">
    <property type="entry name" value="HATPase_C_sf"/>
</dbReference>
<dbReference type="Pfam" id="PF05227">
    <property type="entry name" value="CHASE3"/>
    <property type="match status" value="1"/>
</dbReference>
<evidence type="ECO:0000256" key="6">
    <source>
        <dbReference type="SAM" id="Coils"/>
    </source>
</evidence>
<dbReference type="Proteomes" id="UP000478837">
    <property type="component" value="Unassembled WGS sequence"/>
</dbReference>
<dbReference type="SUPFAM" id="SSF55874">
    <property type="entry name" value="ATPase domain of HSP90 chaperone/DNA topoisomerase II/histidine kinase"/>
    <property type="match status" value="1"/>
</dbReference>
<gene>
    <name evidence="9" type="ORF">GTW09_11960</name>
</gene>
<dbReference type="Pfam" id="PF02518">
    <property type="entry name" value="HATPase_c"/>
    <property type="match status" value="1"/>
</dbReference>
<keyword evidence="3" id="KW-0597">Phosphoprotein</keyword>
<dbReference type="GO" id="GO:0005886">
    <property type="term" value="C:plasma membrane"/>
    <property type="evidence" value="ECO:0007669"/>
    <property type="project" value="UniProtKB-ARBA"/>
</dbReference>
<dbReference type="AlphaFoldDB" id="A0A6L9MWQ0"/>
<evidence type="ECO:0000256" key="5">
    <source>
        <dbReference type="ARBA" id="ARBA00022777"/>
    </source>
</evidence>
<dbReference type="InterPro" id="IPR007891">
    <property type="entry name" value="CHASE3"/>
</dbReference>
<evidence type="ECO:0000313" key="9">
    <source>
        <dbReference type="EMBL" id="NDW22241.1"/>
    </source>
</evidence>
<evidence type="ECO:0000256" key="2">
    <source>
        <dbReference type="ARBA" id="ARBA00012438"/>
    </source>
</evidence>
<dbReference type="RefSeq" id="WP_163112072.1">
    <property type="nucleotide sequence ID" value="NZ_JAAAWP010000007.1"/>
</dbReference>
<dbReference type="PRINTS" id="PR00344">
    <property type="entry name" value="BCTRLSENSOR"/>
</dbReference>
<protein>
    <recommendedName>
        <fullName evidence="2">histidine kinase</fullName>
        <ecNumber evidence="2">2.7.13.3</ecNumber>
    </recommendedName>
</protein>
<evidence type="ECO:0000256" key="7">
    <source>
        <dbReference type="SAM" id="Phobius"/>
    </source>
</evidence>
<comment type="catalytic activity">
    <reaction evidence="1">
        <text>ATP + protein L-histidine = ADP + protein N-phospho-L-histidine.</text>
        <dbReference type="EC" id="2.7.13.3"/>
    </reaction>
</comment>
<dbReference type="SMART" id="SM00388">
    <property type="entry name" value="HisKA"/>
    <property type="match status" value="1"/>
</dbReference>
<dbReference type="Pfam" id="PF00512">
    <property type="entry name" value="HisKA"/>
    <property type="match status" value="1"/>
</dbReference>
<evidence type="ECO:0000256" key="4">
    <source>
        <dbReference type="ARBA" id="ARBA00022679"/>
    </source>
</evidence>
<accession>A0A6L9MWQ0</accession>
<dbReference type="SMART" id="SM00387">
    <property type="entry name" value="HATPase_c"/>
    <property type="match status" value="1"/>
</dbReference>
<dbReference type="InterPro" id="IPR003661">
    <property type="entry name" value="HisK_dim/P_dom"/>
</dbReference>
<dbReference type="InterPro" id="IPR003594">
    <property type="entry name" value="HATPase_dom"/>
</dbReference>
<feature type="domain" description="Histidine kinase" evidence="8">
    <location>
        <begin position="261"/>
        <end position="492"/>
    </location>
</feature>
<dbReference type="InterPro" id="IPR004358">
    <property type="entry name" value="Sig_transdc_His_kin-like_C"/>
</dbReference>
<comment type="caution">
    <text evidence="9">The sequence shown here is derived from an EMBL/GenBank/DDBJ whole genome shotgun (WGS) entry which is preliminary data.</text>
</comment>
<proteinExistence type="predicted"/>
<keyword evidence="7" id="KW-1133">Transmembrane helix</keyword>
<dbReference type="Gene3D" id="1.10.287.130">
    <property type="match status" value="1"/>
</dbReference>
<keyword evidence="10" id="KW-1185">Reference proteome</keyword>
<organism evidence="9 10">
    <name type="scientific">Alteromonas hispanica</name>
    <dbReference type="NCBI Taxonomy" id="315421"/>
    <lineage>
        <taxon>Bacteria</taxon>
        <taxon>Pseudomonadati</taxon>
        <taxon>Pseudomonadota</taxon>
        <taxon>Gammaproteobacteria</taxon>
        <taxon>Alteromonadales</taxon>
        <taxon>Alteromonadaceae</taxon>
        <taxon>Alteromonas/Salinimonas group</taxon>
        <taxon>Alteromonas</taxon>
    </lineage>
</organism>
<dbReference type="CDD" id="cd00082">
    <property type="entry name" value="HisKA"/>
    <property type="match status" value="1"/>
</dbReference>
<keyword evidence="7" id="KW-0472">Membrane</keyword>
<feature type="transmembrane region" description="Helical" evidence="7">
    <location>
        <begin position="12"/>
        <end position="31"/>
    </location>
</feature>
<name>A0A6L9MWQ0_9ALTE</name>
<feature type="transmembrane region" description="Helical" evidence="7">
    <location>
        <begin position="188"/>
        <end position="209"/>
    </location>
</feature>
<dbReference type="InterPro" id="IPR036097">
    <property type="entry name" value="HisK_dim/P_sf"/>
</dbReference>
<keyword evidence="6" id="KW-0175">Coiled coil</keyword>
<feature type="coiled-coil region" evidence="6">
    <location>
        <begin position="209"/>
        <end position="254"/>
    </location>
</feature>
<sequence>MINKVLSSLYSWILMVVLVIVVITANSFYVVDTLDDLSALEAKLFSTNRIIGAVNKLHVALLRAESGQRGYLLTEDEAYLNEYTQTLNTFAALADEVEVSVFASDSPEQSKRVNDLLALTKEKINRMVEVVELARENNKREALSLLKSDRGLELYNQFEKIFEEVDSSERNIQGTHLANLMKLRRDSVNTLIISSATTLLLIVTIFLLLKINTRENEKHQAELEAINEELEVKIEERTQELSVYSDELARSNRELEDFAFVASHDLQEPLRKIRAFGNRIESGYGDVIDERGKDFLARMLNAAERMSMLISDLLSFSRVSTRGKDFSEVELNTVLNSVLSDLEIAIEEKSAEITVSDMPKIRGDKSQLEQLFLNLLSNALKFQPADIVPKVQVNCAKLDPDSDSVELENILKSDEYQWIKITVEDNGIGFDQTFSEKIFAPFQRLHGRSEYKGTGIGLAVCRRIVERHNGTIAASSEPGNGAKFEIILPLDSEPFGSNNDNGDPSHDA</sequence>
<dbReference type="GO" id="GO:0030295">
    <property type="term" value="F:protein kinase activator activity"/>
    <property type="evidence" value="ECO:0007669"/>
    <property type="project" value="TreeGrafter"/>
</dbReference>